<dbReference type="InterPro" id="IPR036061">
    <property type="entry name" value="CheW-like_dom_sf"/>
</dbReference>
<accession>A0A4R3MQC5</accession>
<sequence length="150" mass="17436">MEKYVTFCVHEVEFALPIDHVNYIEHLEDITQIPKTNPFVLGVSHVRGQIIPLIDLKHYLFSQSCRLDSTTRIIGISFNENQLGIVVEEAKEIMDISPDSIQQVSHIDEHHFRVARLENRLILIMEPEELLNNRDIGKILNQLNLEEIKK</sequence>
<dbReference type="EMBL" id="SMAN01000024">
    <property type="protein sequence ID" value="TCT18083.1"/>
    <property type="molecule type" value="Genomic_DNA"/>
</dbReference>
<reference evidence="2 3" key="1">
    <citation type="submission" date="2019-03" db="EMBL/GenBank/DDBJ databases">
        <title>Genomic Encyclopedia of Type Strains, Phase IV (KMG-IV): sequencing the most valuable type-strain genomes for metagenomic binning, comparative biology and taxonomic classification.</title>
        <authorList>
            <person name="Goeker M."/>
        </authorList>
    </citation>
    <scope>NUCLEOTIDE SEQUENCE [LARGE SCALE GENOMIC DNA]</scope>
    <source>
        <strain evidence="2 3">DSM 25894</strain>
    </source>
</reference>
<dbReference type="InterPro" id="IPR039315">
    <property type="entry name" value="CheW"/>
</dbReference>
<dbReference type="GO" id="GO:0005829">
    <property type="term" value="C:cytosol"/>
    <property type="evidence" value="ECO:0007669"/>
    <property type="project" value="TreeGrafter"/>
</dbReference>
<protein>
    <submittedName>
        <fullName evidence="2">Purine-binding chemotaxis protein CheW</fullName>
    </submittedName>
</protein>
<dbReference type="PANTHER" id="PTHR22617:SF23">
    <property type="entry name" value="CHEMOTAXIS PROTEIN CHEW"/>
    <property type="match status" value="1"/>
</dbReference>
<dbReference type="InterPro" id="IPR002545">
    <property type="entry name" value="CheW-lke_dom"/>
</dbReference>
<dbReference type="SMART" id="SM00260">
    <property type="entry name" value="CheW"/>
    <property type="match status" value="1"/>
</dbReference>
<dbReference type="Gene3D" id="2.30.30.40">
    <property type="entry name" value="SH3 Domains"/>
    <property type="match status" value="1"/>
</dbReference>
<proteinExistence type="predicted"/>
<dbReference type="PANTHER" id="PTHR22617">
    <property type="entry name" value="CHEMOTAXIS SENSOR HISTIDINE KINASE-RELATED"/>
    <property type="match status" value="1"/>
</dbReference>
<dbReference type="AlphaFoldDB" id="A0A4R3MQC5"/>
<dbReference type="PROSITE" id="PS50851">
    <property type="entry name" value="CHEW"/>
    <property type="match status" value="1"/>
</dbReference>
<keyword evidence="3" id="KW-1185">Reference proteome</keyword>
<feature type="domain" description="CheW-like" evidence="1">
    <location>
        <begin position="1"/>
        <end position="136"/>
    </location>
</feature>
<comment type="caution">
    <text evidence="2">The sequence shown here is derived from an EMBL/GenBank/DDBJ whole genome shotgun (WGS) entry which is preliminary data.</text>
</comment>
<dbReference type="Proteomes" id="UP000294650">
    <property type="component" value="Unassembled WGS sequence"/>
</dbReference>
<dbReference type="SUPFAM" id="SSF50341">
    <property type="entry name" value="CheW-like"/>
    <property type="match status" value="1"/>
</dbReference>
<dbReference type="RefSeq" id="WP_165902192.1">
    <property type="nucleotide sequence ID" value="NZ_SMAN01000024.1"/>
</dbReference>
<evidence type="ECO:0000313" key="3">
    <source>
        <dbReference type="Proteomes" id="UP000294650"/>
    </source>
</evidence>
<evidence type="ECO:0000259" key="1">
    <source>
        <dbReference type="PROSITE" id="PS50851"/>
    </source>
</evidence>
<dbReference type="GO" id="GO:0006935">
    <property type="term" value="P:chemotaxis"/>
    <property type="evidence" value="ECO:0007669"/>
    <property type="project" value="InterPro"/>
</dbReference>
<dbReference type="Gene3D" id="2.40.50.180">
    <property type="entry name" value="CheA-289, Domain 4"/>
    <property type="match status" value="1"/>
</dbReference>
<gene>
    <name evidence="2" type="ORF">EDD68_12436</name>
</gene>
<name>A0A4R3MQC5_9BACI</name>
<dbReference type="GO" id="GO:0007165">
    <property type="term" value="P:signal transduction"/>
    <property type="evidence" value="ECO:0007669"/>
    <property type="project" value="InterPro"/>
</dbReference>
<organism evidence="2 3">
    <name type="scientific">Melghiribacillus thermohalophilus</name>
    <dbReference type="NCBI Taxonomy" id="1324956"/>
    <lineage>
        <taxon>Bacteria</taxon>
        <taxon>Bacillati</taxon>
        <taxon>Bacillota</taxon>
        <taxon>Bacilli</taxon>
        <taxon>Bacillales</taxon>
        <taxon>Bacillaceae</taxon>
        <taxon>Melghiribacillus</taxon>
    </lineage>
</organism>
<dbReference type="Pfam" id="PF01584">
    <property type="entry name" value="CheW"/>
    <property type="match status" value="1"/>
</dbReference>
<evidence type="ECO:0000313" key="2">
    <source>
        <dbReference type="EMBL" id="TCT18083.1"/>
    </source>
</evidence>